<feature type="compositionally biased region" description="Polar residues" evidence="1">
    <location>
        <begin position="171"/>
        <end position="182"/>
    </location>
</feature>
<dbReference type="OrthoDB" id="354204at2759"/>
<dbReference type="EMBL" id="AHZU02000081">
    <property type="protein sequence ID" value="KFG48752.1"/>
    <property type="molecule type" value="Genomic_DNA"/>
</dbReference>
<comment type="caution">
    <text evidence="3">The sequence shown here is derived from an EMBL/GenBank/DDBJ whole genome shotgun (WGS) entry which is preliminary data.</text>
</comment>
<gene>
    <name evidence="3" type="ORF">TGDOM2_232655</name>
</gene>
<evidence type="ECO:0000313" key="3">
    <source>
        <dbReference type="EMBL" id="KFG48752.1"/>
    </source>
</evidence>
<dbReference type="Proteomes" id="UP000028837">
    <property type="component" value="Unassembled WGS sequence"/>
</dbReference>
<reference evidence="3 4" key="1">
    <citation type="submission" date="2014-02" db="EMBL/GenBank/DDBJ databases">
        <authorList>
            <person name="Sibley D."/>
            <person name="Venepally P."/>
            <person name="Karamycheva S."/>
            <person name="Hadjithomas M."/>
            <person name="Khan A."/>
            <person name="Brunk B."/>
            <person name="Roos D."/>
            <person name="Caler E."/>
            <person name="Lorenzi H."/>
        </authorList>
    </citation>
    <scope>NUCLEOTIDE SEQUENCE [LARGE SCALE GENOMIC DNA]</scope>
    <source>
        <strain evidence="3 4">GAB2-2007-GAL-DOM2</strain>
    </source>
</reference>
<name>A0A086KWI4_TOXGO</name>
<feature type="region of interest" description="Disordered" evidence="1">
    <location>
        <begin position="155"/>
        <end position="182"/>
    </location>
</feature>
<keyword evidence="2 3" id="KW-0812">Transmembrane</keyword>
<evidence type="ECO:0000256" key="1">
    <source>
        <dbReference type="SAM" id="MobiDB-lite"/>
    </source>
</evidence>
<protein>
    <submittedName>
        <fullName evidence="3">Putative transmembrane protein</fullName>
    </submittedName>
</protein>
<dbReference type="VEuPathDB" id="ToxoDB:TGDOM2_232655"/>
<feature type="transmembrane region" description="Helical" evidence="2">
    <location>
        <begin position="108"/>
        <end position="129"/>
    </location>
</feature>
<feature type="transmembrane region" description="Helical" evidence="2">
    <location>
        <begin position="21"/>
        <end position="39"/>
    </location>
</feature>
<evidence type="ECO:0000256" key="2">
    <source>
        <dbReference type="SAM" id="Phobius"/>
    </source>
</evidence>
<organism evidence="3 4">
    <name type="scientific">Toxoplasma gondii GAB2-2007-GAL-DOM2</name>
    <dbReference type="NCBI Taxonomy" id="1130820"/>
    <lineage>
        <taxon>Eukaryota</taxon>
        <taxon>Sar</taxon>
        <taxon>Alveolata</taxon>
        <taxon>Apicomplexa</taxon>
        <taxon>Conoidasida</taxon>
        <taxon>Coccidia</taxon>
        <taxon>Eucoccidiorida</taxon>
        <taxon>Eimeriorina</taxon>
        <taxon>Sarcocystidae</taxon>
        <taxon>Toxoplasma</taxon>
    </lineage>
</organism>
<accession>A0A086KWI4</accession>
<dbReference type="AlphaFoldDB" id="A0A086KWI4"/>
<feature type="transmembrane region" description="Helical" evidence="2">
    <location>
        <begin position="72"/>
        <end position="96"/>
    </location>
</feature>
<keyword evidence="2" id="KW-0472">Membrane</keyword>
<keyword evidence="2" id="KW-1133">Transmembrane helix</keyword>
<proteinExistence type="predicted"/>
<evidence type="ECO:0000313" key="4">
    <source>
        <dbReference type="Proteomes" id="UP000028837"/>
    </source>
</evidence>
<sequence length="182" mass="19754">MYFGGPDDIPIEGMEFEKSKPRILVVAMFCVAAIVAHFFAQDMGGCVTMAIFGSLLYYFYKSPTHLSITLSLATSFATLFMTGFIWLGILVASQLQIWLTDSVTKFEFIVYFLDSVAAGIALYQIQYVFNSPSSGGPRSFLPRWADYGAGGGLSSWSPFQGPAQTVGGDTDVSQDAQSGSKK</sequence>